<evidence type="ECO:0000313" key="3">
    <source>
        <dbReference type="Proteomes" id="UP001556040"/>
    </source>
</evidence>
<gene>
    <name evidence="2" type="ORF">AB1471_07115</name>
</gene>
<dbReference type="PROSITE" id="PS51186">
    <property type="entry name" value="GNAT"/>
    <property type="match status" value="1"/>
</dbReference>
<dbReference type="EMBL" id="JBFMIA010000004">
    <property type="protein sequence ID" value="MEW9501568.1"/>
    <property type="molecule type" value="Genomic_DNA"/>
</dbReference>
<dbReference type="PANTHER" id="PTHR13355">
    <property type="entry name" value="GLUCOSAMINE 6-PHOSPHATE N-ACETYLTRANSFERASE"/>
    <property type="match status" value="1"/>
</dbReference>
<dbReference type="CDD" id="cd04301">
    <property type="entry name" value="NAT_SF"/>
    <property type="match status" value="1"/>
</dbReference>
<evidence type="ECO:0000259" key="1">
    <source>
        <dbReference type="PROSITE" id="PS51186"/>
    </source>
</evidence>
<organism evidence="2 3">
    <name type="scientific">Jeotgalibacillus marinus</name>
    <dbReference type="NCBI Taxonomy" id="86667"/>
    <lineage>
        <taxon>Bacteria</taxon>
        <taxon>Bacillati</taxon>
        <taxon>Bacillota</taxon>
        <taxon>Bacilli</taxon>
        <taxon>Bacillales</taxon>
        <taxon>Caryophanaceae</taxon>
        <taxon>Jeotgalibacillus</taxon>
    </lineage>
</organism>
<dbReference type="InterPro" id="IPR039143">
    <property type="entry name" value="GNPNAT1-like"/>
</dbReference>
<dbReference type="InterPro" id="IPR000182">
    <property type="entry name" value="GNAT_dom"/>
</dbReference>
<reference evidence="2 3" key="1">
    <citation type="journal article" date="1979" name="Int. J. Syst. Evol. Microbiol.">
        <title>Bacillus globisporus subsp. marinus subsp. nov.</title>
        <authorList>
            <person name="Liu H."/>
        </authorList>
    </citation>
    <scope>NUCLEOTIDE SEQUENCE [LARGE SCALE GENOMIC DNA]</scope>
    <source>
        <strain evidence="2 3">DSM 1297</strain>
    </source>
</reference>
<keyword evidence="3" id="KW-1185">Reference proteome</keyword>
<protein>
    <submittedName>
        <fullName evidence="2">GNAT family N-acetyltransferase</fullName>
        <ecNumber evidence="2">2.3.1.-</ecNumber>
    </submittedName>
</protein>
<dbReference type="InterPro" id="IPR016181">
    <property type="entry name" value="Acyl_CoA_acyltransferase"/>
</dbReference>
<dbReference type="GO" id="GO:0016746">
    <property type="term" value="F:acyltransferase activity"/>
    <property type="evidence" value="ECO:0007669"/>
    <property type="project" value="UniProtKB-KW"/>
</dbReference>
<keyword evidence="2" id="KW-0808">Transferase</keyword>
<dbReference type="Pfam" id="PF13673">
    <property type="entry name" value="Acetyltransf_10"/>
    <property type="match status" value="1"/>
</dbReference>
<proteinExistence type="predicted"/>
<evidence type="ECO:0000313" key="2">
    <source>
        <dbReference type="EMBL" id="MEW9501568.1"/>
    </source>
</evidence>
<dbReference type="SUPFAM" id="SSF55729">
    <property type="entry name" value="Acyl-CoA N-acyltransferases (Nat)"/>
    <property type="match status" value="1"/>
</dbReference>
<accession>A0ABV3Q3A5</accession>
<name>A0ABV3Q3A5_9BACL</name>
<keyword evidence="2" id="KW-0012">Acyltransferase</keyword>
<dbReference type="Gene3D" id="3.40.630.30">
    <property type="match status" value="1"/>
</dbReference>
<sequence>MLHVEHVSTQQQKDDAFTVRKLVFVDEQLVPLEEEIDHHEESSEHFVLYDAKTPVGAGRFRSVDSKGKFERICVLSSHRGNGSGALLMTEIEKYAVKNGYTTLKLNAQTHALSFYEKLGYHITSDEFLDAGIPHKSMEKHM</sequence>
<dbReference type="PANTHER" id="PTHR13355:SF11">
    <property type="entry name" value="GLUCOSAMINE 6-PHOSPHATE N-ACETYLTRANSFERASE"/>
    <property type="match status" value="1"/>
</dbReference>
<dbReference type="EC" id="2.3.1.-" evidence="2"/>
<dbReference type="Proteomes" id="UP001556040">
    <property type="component" value="Unassembled WGS sequence"/>
</dbReference>
<feature type="domain" description="N-acetyltransferase" evidence="1">
    <location>
        <begin position="2"/>
        <end position="141"/>
    </location>
</feature>
<comment type="caution">
    <text evidence="2">The sequence shown here is derived from an EMBL/GenBank/DDBJ whole genome shotgun (WGS) entry which is preliminary data.</text>
</comment>